<accession>L8WFS6</accession>
<dbReference type="AlphaFoldDB" id="L8WFS6"/>
<organism evidence="1 2">
    <name type="scientific">Thanatephorus cucumeris (strain AG1-IA)</name>
    <name type="common">Rice sheath blight fungus</name>
    <name type="synonym">Rhizoctonia solani</name>
    <dbReference type="NCBI Taxonomy" id="983506"/>
    <lineage>
        <taxon>Eukaryota</taxon>
        <taxon>Fungi</taxon>
        <taxon>Dikarya</taxon>
        <taxon>Basidiomycota</taxon>
        <taxon>Agaricomycotina</taxon>
        <taxon>Agaricomycetes</taxon>
        <taxon>Cantharellales</taxon>
        <taxon>Ceratobasidiaceae</taxon>
        <taxon>Rhizoctonia</taxon>
        <taxon>Rhizoctonia solani AG-1</taxon>
    </lineage>
</organism>
<protein>
    <submittedName>
        <fullName evidence="1">Uncharacterized protein</fullName>
    </submittedName>
</protein>
<gene>
    <name evidence="1" type="ORF">AG1IA_10398</name>
</gene>
<reference evidence="1 2" key="1">
    <citation type="journal article" date="2013" name="Nat. Commun.">
        <title>The evolution and pathogenic mechanisms of the rice sheath blight pathogen.</title>
        <authorList>
            <person name="Zheng A."/>
            <person name="Lin R."/>
            <person name="Xu L."/>
            <person name="Qin P."/>
            <person name="Tang C."/>
            <person name="Ai P."/>
            <person name="Zhang D."/>
            <person name="Liu Y."/>
            <person name="Sun Z."/>
            <person name="Feng H."/>
            <person name="Wang Y."/>
            <person name="Chen Y."/>
            <person name="Liang X."/>
            <person name="Fu R."/>
            <person name="Li Q."/>
            <person name="Zhang J."/>
            <person name="Yu X."/>
            <person name="Xie Z."/>
            <person name="Ding L."/>
            <person name="Guan P."/>
            <person name="Tang J."/>
            <person name="Liang Y."/>
            <person name="Wang S."/>
            <person name="Deng Q."/>
            <person name="Li S."/>
            <person name="Zhu J."/>
            <person name="Wang L."/>
            <person name="Liu H."/>
            <person name="Li P."/>
        </authorList>
    </citation>
    <scope>NUCLEOTIDE SEQUENCE [LARGE SCALE GENOMIC DNA]</scope>
    <source>
        <strain evidence="2">AG-1 IA</strain>
    </source>
</reference>
<keyword evidence="2" id="KW-1185">Reference proteome</keyword>
<dbReference type="EMBL" id="AFRT01006085">
    <property type="protein sequence ID" value="ELU35572.1"/>
    <property type="molecule type" value="Genomic_DNA"/>
</dbReference>
<dbReference type="Proteomes" id="UP000011668">
    <property type="component" value="Unassembled WGS sequence"/>
</dbReference>
<dbReference type="HOGENOM" id="CLU_3034018_0_0_1"/>
<name>L8WFS6_THACA</name>
<evidence type="ECO:0000313" key="2">
    <source>
        <dbReference type="Proteomes" id="UP000011668"/>
    </source>
</evidence>
<evidence type="ECO:0000313" key="1">
    <source>
        <dbReference type="EMBL" id="ELU35572.1"/>
    </source>
</evidence>
<proteinExistence type="predicted"/>
<comment type="caution">
    <text evidence="1">The sequence shown here is derived from an EMBL/GenBank/DDBJ whole genome shotgun (WGS) entry which is preliminary data.</text>
</comment>
<sequence length="55" mass="6212">MEIHWTHYANNEDGSTIMALATHLLKVDTSICTRSIKLEIGHAYHINLYMGVANL</sequence>